<dbReference type="GO" id="GO:0000287">
    <property type="term" value="F:magnesium ion binding"/>
    <property type="evidence" value="ECO:0007669"/>
    <property type="project" value="InterPro"/>
</dbReference>
<dbReference type="Proteomes" id="UP000180036">
    <property type="component" value="Unassembled WGS sequence"/>
</dbReference>
<dbReference type="GO" id="GO:0009307">
    <property type="term" value="P:DNA restriction-modification system"/>
    <property type="evidence" value="ECO:0007669"/>
    <property type="project" value="InterPro"/>
</dbReference>
<organism evidence="1 2">
    <name type="scientific">Bacillus amyloliquefaciens</name>
    <name type="common">Bacillus velezensis</name>
    <dbReference type="NCBI Taxonomy" id="1390"/>
    <lineage>
        <taxon>Bacteria</taxon>
        <taxon>Bacillati</taxon>
        <taxon>Bacillota</taxon>
        <taxon>Bacilli</taxon>
        <taxon>Bacillales</taxon>
        <taxon>Bacillaceae</taxon>
        <taxon>Bacillus</taxon>
        <taxon>Bacillus amyloliquefaciens group</taxon>
    </lineage>
</organism>
<dbReference type="AlphaFoldDB" id="A0AAP7N6K8"/>
<dbReference type="SUPFAM" id="SSF52980">
    <property type="entry name" value="Restriction endonuclease-like"/>
    <property type="match status" value="1"/>
</dbReference>
<dbReference type="Pfam" id="PF02923">
    <property type="entry name" value="BamHI"/>
    <property type="match status" value="1"/>
</dbReference>
<dbReference type="Gene3D" id="3.40.91.20">
    <property type="match status" value="1"/>
</dbReference>
<comment type="caution">
    <text evidence="1">The sequence shown here is derived from an EMBL/GenBank/DDBJ whole genome shotgun (WGS) entry which is preliminary data.</text>
</comment>
<dbReference type="EMBL" id="MOEA01000002">
    <property type="protein sequence ID" value="OIK21120.1"/>
    <property type="molecule type" value="Genomic_DNA"/>
</dbReference>
<dbReference type="InterPro" id="IPR011335">
    <property type="entry name" value="Restrct_endonuc-II-like"/>
</dbReference>
<reference evidence="1 2" key="1">
    <citation type="submission" date="2016-10" db="EMBL/GenBank/DDBJ databases">
        <authorList>
            <person name="Marach S."/>
            <person name="Prathuangwong S."/>
            <person name="Takikawa Y."/>
            <person name="Dohra H."/>
        </authorList>
    </citation>
    <scope>NUCLEOTIDE SEQUENCE [LARGE SCALE GENOMIC DNA]</scope>
    <source>
        <strain evidence="1 2">K2</strain>
    </source>
</reference>
<sequence>MNGVKPIKETFMTYLAARNLQDEYSVDVGVSITGPAPIDAVKISNNDIFVFKWEIGNIASSHRTLYRISTGILRLIGGVLILPSREMYTHLTDRVKLS</sequence>
<dbReference type="GO" id="GO:0009036">
    <property type="term" value="F:type II site-specific deoxyribonuclease activity"/>
    <property type="evidence" value="ECO:0007669"/>
    <property type="project" value="InterPro"/>
</dbReference>
<name>A0AAP7N6K8_BACAM</name>
<dbReference type="InterPro" id="IPR004194">
    <property type="entry name" value="Restrct_endonuc_II_BamHI"/>
</dbReference>
<proteinExistence type="predicted"/>
<dbReference type="GO" id="GO:0003677">
    <property type="term" value="F:DNA binding"/>
    <property type="evidence" value="ECO:0007669"/>
    <property type="project" value="InterPro"/>
</dbReference>
<evidence type="ECO:0000313" key="2">
    <source>
        <dbReference type="Proteomes" id="UP000180036"/>
    </source>
</evidence>
<gene>
    <name evidence="1" type="ORF">BKP66_05975</name>
</gene>
<protein>
    <submittedName>
        <fullName evidence="1">Uncharacterized protein</fullName>
    </submittedName>
</protein>
<evidence type="ECO:0000313" key="1">
    <source>
        <dbReference type="EMBL" id="OIK21120.1"/>
    </source>
</evidence>
<dbReference type="InterPro" id="IPR011338">
    <property type="entry name" value="BamHI/BglII/BstY"/>
</dbReference>
<accession>A0AAP7N6K8</accession>